<gene>
    <name evidence="1" type="ORF">BK784_21155</name>
</gene>
<proteinExistence type="predicted"/>
<organism evidence="1 2">
    <name type="scientific">Bacillus thuringiensis subsp. medellin</name>
    <dbReference type="NCBI Taxonomy" id="79672"/>
    <lineage>
        <taxon>Bacteria</taxon>
        <taxon>Bacillati</taxon>
        <taxon>Bacillota</taxon>
        <taxon>Bacilli</taxon>
        <taxon>Bacillales</taxon>
        <taxon>Bacillaceae</taxon>
        <taxon>Bacillus</taxon>
        <taxon>Bacillus cereus group</taxon>
    </lineage>
</organism>
<dbReference type="Proteomes" id="UP000195160">
    <property type="component" value="Unassembled WGS sequence"/>
</dbReference>
<name>A0A9X6REE5_BACTV</name>
<accession>A0A9X6REE5</accession>
<evidence type="ECO:0000313" key="1">
    <source>
        <dbReference type="EMBL" id="OUB94128.1"/>
    </source>
</evidence>
<dbReference type="EMBL" id="MOOV01000167">
    <property type="protein sequence ID" value="OUB94128.1"/>
    <property type="molecule type" value="Genomic_DNA"/>
</dbReference>
<dbReference type="RefSeq" id="WP_088068126.1">
    <property type="nucleotide sequence ID" value="NZ_MOOV01000167.1"/>
</dbReference>
<sequence length="166" mass="19099">MNYLKVNLTVSLDENKINEKKFTKLATRVFDVFSNLSNYMSSEQKMGFVINTRTIEINISKVENGSCYKKLQKSLKLIEKYLENDDLKKLGSVYCSLNDKEILVFSFKNIIYLSDIVEGEKKNTVQRIMNLKGQEVVFNIDSIHKEGIDEKSMESTVVVAHLTLNN</sequence>
<comment type="caution">
    <text evidence="1">The sequence shown here is derived from an EMBL/GenBank/DDBJ whole genome shotgun (WGS) entry which is preliminary data.</text>
</comment>
<protein>
    <submittedName>
        <fullName evidence="1">Uncharacterized protein</fullName>
    </submittedName>
</protein>
<dbReference type="AlphaFoldDB" id="A0A9X6REE5"/>
<reference evidence="1 2" key="1">
    <citation type="submission" date="2016-10" db="EMBL/GenBank/DDBJ databases">
        <title>Comparative genomics of Bacillus thuringiensis reveals a path to pathogens against multiple invertebrate hosts.</title>
        <authorList>
            <person name="Zheng J."/>
            <person name="Gao Q."/>
            <person name="Liu H."/>
            <person name="Peng D."/>
            <person name="Ruan L."/>
            <person name="Sun M."/>
        </authorList>
    </citation>
    <scope>NUCLEOTIDE SEQUENCE [LARGE SCALE GENOMIC DNA]</scope>
    <source>
        <strain evidence="1">T30001</strain>
    </source>
</reference>
<evidence type="ECO:0000313" key="2">
    <source>
        <dbReference type="Proteomes" id="UP000195160"/>
    </source>
</evidence>